<protein>
    <recommendedName>
        <fullName evidence="5">Radical SAM core domain-containing protein</fullName>
    </recommendedName>
</protein>
<keyword evidence="4" id="KW-0411">Iron-sulfur</keyword>
<organism evidence="6 7">
    <name type="scientific">Streptomyces synnematoformans</name>
    <dbReference type="NCBI Taxonomy" id="415721"/>
    <lineage>
        <taxon>Bacteria</taxon>
        <taxon>Bacillati</taxon>
        <taxon>Actinomycetota</taxon>
        <taxon>Actinomycetes</taxon>
        <taxon>Kitasatosporales</taxon>
        <taxon>Streptomycetaceae</taxon>
        <taxon>Streptomyces</taxon>
    </lineage>
</organism>
<dbReference type="CDD" id="cd01335">
    <property type="entry name" value="Radical_SAM"/>
    <property type="match status" value="1"/>
</dbReference>
<dbReference type="SFLD" id="SFLDG01067">
    <property type="entry name" value="SPASM/twitch_domain_containing"/>
    <property type="match status" value="1"/>
</dbReference>
<evidence type="ECO:0000256" key="4">
    <source>
        <dbReference type="ARBA" id="ARBA00023014"/>
    </source>
</evidence>
<dbReference type="InterPro" id="IPR058240">
    <property type="entry name" value="rSAM_sf"/>
</dbReference>
<dbReference type="Gene3D" id="3.20.20.70">
    <property type="entry name" value="Aldolase class I"/>
    <property type="match status" value="1"/>
</dbReference>
<dbReference type="InterPro" id="IPR026335">
    <property type="entry name" value="rSAM_SPASM_FxsB"/>
</dbReference>
<gene>
    <name evidence="6" type="ORF">GCM10009802_16820</name>
</gene>
<dbReference type="PANTHER" id="PTHR43273:SF8">
    <property type="entry name" value="RADICAL SAM DOMAIN PROTEIN"/>
    <property type="match status" value="1"/>
</dbReference>
<dbReference type="SFLD" id="SFLDG01072">
    <property type="entry name" value="dehydrogenase_like"/>
    <property type="match status" value="1"/>
</dbReference>
<accession>A0ABP5JD78</accession>
<evidence type="ECO:0000259" key="5">
    <source>
        <dbReference type="Pfam" id="PF04055"/>
    </source>
</evidence>
<feature type="domain" description="Radical SAM core" evidence="5">
    <location>
        <begin position="42"/>
        <end position="186"/>
    </location>
</feature>
<keyword evidence="7" id="KW-1185">Reference proteome</keyword>
<keyword evidence="2" id="KW-0479">Metal-binding</keyword>
<dbReference type="SFLD" id="SFLDG01386">
    <property type="entry name" value="main_SPASM_domain-containing"/>
    <property type="match status" value="1"/>
</dbReference>
<evidence type="ECO:0000313" key="7">
    <source>
        <dbReference type="Proteomes" id="UP001500443"/>
    </source>
</evidence>
<dbReference type="NCBIfam" id="TIGR04269">
    <property type="entry name" value="SAM_SPASM_FxsB"/>
    <property type="match status" value="1"/>
</dbReference>
<dbReference type="InterPro" id="IPR007197">
    <property type="entry name" value="rSAM"/>
</dbReference>
<proteinExistence type="predicted"/>
<dbReference type="InterPro" id="IPR023867">
    <property type="entry name" value="Sulphatase_maturase_rSAM"/>
</dbReference>
<evidence type="ECO:0000256" key="3">
    <source>
        <dbReference type="ARBA" id="ARBA00023004"/>
    </source>
</evidence>
<keyword evidence="1" id="KW-0949">S-adenosyl-L-methionine</keyword>
<dbReference type="PANTHER" id="PTHR43273">
    <property type="entry name" value="ANAEROBIC SULFATASE-MATURATING ENZYME HOMOLOG ASLB-RELATED"/>
    <property type="match status" value="1"/>
</dbReference>
<reference evidence="7" key="1">
    <citation type="journal article" date="2019" name="Int. J. Syst. Evol. Microbiol.">
        <title>The Global Catalogue of Microorganisms (GCM) 10K type strain sequencing project: providing services to taxonomists for standard genome sequencing and annotation.</title>
        <authorList>
            <consortium name="The Broad Institute Genomics Platform"/>
            <consortium name="The Broad Institute Genome Sequencing Center for Infectious Disease"/>
            <person name="Wu L."/>
            <person name="Ma J."/>
        </authorList>
    </citation>
    <scope>NUCLEOTIDE SEQUENCE [LARGE SCALE GENOMIC DNA]</scope>
    <source>
        <strain evidence="7">JCM 15481</strain>
    </source>
</reference>
<evidence type="ECO:0000313" key="6">
    <source>
        <dbReference type="EMBL" id="GAA2116365.1"/>
    </source>
</evidence>
<evidence type="ECO:0000256" key="2">
    <source>
        <dbReference type="ARBA" id="ARBA00022723"/>
    </source>
</evidence>
<dbReference type="SUPFAM" id="SSF102114">
    <property type="entry name" value="Radical SAM enzymes"/>
    <property type="match status" value="1"/>
</dbReference>
<dbReference type="Pfam" id="PF04055">
    <property type="entry name" value="Radical_SAM"/>
    <property type="match status" value="1"/>
</dbReference>
<sequence length="414" mass="44095">MDYGGTGAEQQAPWPGRLLDVDRLRAAGVRAVPFRQFILKVHSRCNLSCTYCYVYHGADSGWRDRPARMPEAVTRHAARRIAEHVRTHGLRRIRIELHGGEPLLAGAAALVRQTALVRAALPADCTVVAGVQTNGTLLTESALATLAAGGVRVGLSADGGTAGLNSRRVDHAGRPAWPALERAARLLRRHPGSHGGILCTVDATAPPAAVLDSLCALQPPVVDFLLPHANWSAPPPPVPGRGPTPYGDWLCEVFDLWWDLPRPSPRVRLFTEILGLLLGRPSGTEAVGLSPVTALVVETDGAVEQIDSLKSVYEGAAGTGLDVFRNSFDEALNHPGIAARQLGLRALSAQCRSCPVVGVCGGGNYAHRFRTGEGFRNPSVYCADLERLIRHAARRLATAVTAQRKVTAGPPCVS</sequence>
<comment type="caution">
    <text evidence="6">The sequence shown here is derived from an EMBL/GenBank/DDBJ whole genome shotgun (WGS) entry which is preliminary data.</text>
</comment>
<name>A0ABP5JD78_9ACTN</name>
<dbReference type="EMBL" id="BAAAPF010000031">
    <property type="protein sequence ID" value="GAA2116365.1"/>
    <property type="molecule type" value="Genomic_DNA"/>
</dbReference>
<dbReference type="InterPro" id="IPR013785">
    <property type="entry name" value="Aldolase_TIM"/>
</dbReference>
<dbReference type="RefSeq" id="WP_344289172.1">
    <property type="nucleotide sequence ID" value="NZ_BAAAPF010000031.1"/>
</dbReference>
<keyword evidence="3" id="KW-0408">Iron</keyword>
<dbReference type="SFLD" id="SFLDS00029">
    <property type="entry name" value="Radical_SAM"/>
    <property type="match status" value="1"/>
</dbReference>
<dbReference type="Proteomes" id="UP001500443">
    <property type="component" value="Unassembled WGS sequence"/>
</dbReference>
<evidence type="ECO:0000256" key="1">
    <source>
        <dbReference type="ARBA" id="ARBA00022691"/>
    </source>
</evidence>